<evidence type="ECO:0000313" key="5">
    <source>
        <dbReference type="EMBL" id="THG99604.1"/>
    </source>
</evidence>
<feature type="active site" description="Proton donor" evidence="3">
    <location>
        <position position="274"/>
    </location>
</feature>
<keyword evidence="2" id="KW-0325">Glycoprotein</keyword>
<dbReference type="PANTHER" id="PTHR20963">
    <property type="entry name" value="MULTIPLE INOSITOL POLYPHOSPHATE PHOSPHATASE-RELATED"/>
    <property type="match status" value="1"/>
</dbReference>
<evidence type="ECO:0000256" key="1">
    <source>
        <dbReference type="ARBA" id="ARBA00022801"/>
    </source>
</evidence>
<feature type="disulfide bond" evidence="4">
    <location>
        <begin position="371"/>
        <end position="379"/>
    </location>
</feature>
<organism evidence="5 6">
    <name type="scientific">Hermanssonia centrifuga</name>
    <dbReference type="NCBI Taxonomy" id="98765"/>
    <lineage>
        <taxon>Eukaryota</taxon>
        <taxon>Fungi</taxon>
        <taxon>Dikarya</taxon>
        <taxon>Basidiomycota</taxon>
        <taxon>Agaricomycotina</taxon>
        <taxon>Agaricomycetes</taxon>
        <taxon>Polyporales</taxon>
        <taxon>Meruliaceae</taxon>
        <taxon>Hermanssonia</taxon>
    </lineage>
</organism>
<keyword evidence="6" id="KW-1185">Reference proteome</keyword>
<reference evidence="5 6" key="1">
    <citation type="submission" date="2019-02" db="EMBL/GenBank/DDBJ databases">
        <title>Genome sequencing of the rare red list fungi Phlebia centrifuga.</title>
        <authorList>
            <person name="Buettner E."/>
            <person name="Kellner H."/>
        </authorList>
    </citation>
    <scope>NUCLEOTIDE SEQUENCE [LARGE SCALE GENOMIC DNA]</scope>
    <source>
        <strain evidence="5 6">DSM 108282</strain>
    </source>
</reference>
<sequence length="443" mass="47568">MYYAISEALLLYSAYLPGSWAFFNPLHHSGPASPYFDAPSVFGIPFETPAGCIVEKAAYIVRHGARFPEPGSFQGWQSLFAKFQNATYVASGPLSFIPSWVPPIDDQPHEPLFMTSAGANEAFSLGAQLRQRYGFTKGGDNLTVWTAGQQRVIDTATHFLRGYLSQGDYLSAPEFNRGNLVILPDSVNTTGADSLTASAACPAYSGNDENEWLDYEYAHDLNYYYGSGPGNNLAATTAFPWVKAITNLLVAETNSTVENGSFNPSPLLMGFTHDNNIPPVIAALGLLNSSQEPGVFPLSPTTPDPRRTFRASHLVNFLGHISLERLSCEAPLAQSVQHIIGQLVPIPGNGVHARKFVRIRVNNAPVPIPSCTSGPGASCPLADFAHHVNGQLAARAGDFVERCGLTSVVGAPDVVDFYVDPESRLANTTQLLLVIDVPGGPST</sequence>
<keyword evidence="4" id="KW-1015">Disulfide bond</keyword>
<dbReference type="AlphaFoldDB" id="A0A4S4KM66"/>
<dbReference type="InterPro" id="IPR016274">
    <property type="entry name" value="Histidine_acid_Pase_euk"/>
</dbReference>
<gene>
    <name evidence="5" type="ORF">EW026_g2777</name>
</gene>
<evidence type="ECO:0000313" key="6">
    <source>
        <dbReference type="Proteomes" id="UP000309038"/>
    </source>
</evidence>
<dbReference type="PIRSF" id="PIRSF000894">
    <property type="entry name" value="Acid_phosphatase"/>
    <property type="match status" value="1"/>
</dbReference>
<dbReference type="Pfam" id="PF00328">
    <property type="entry name" value="His_Phos_2"/>
    <property type="match status" value="2"/>
</dbReference>
<dbReference type="InterPro" id="IPR029033">
    <property type="entry name" value="His_PPase_superfam"/>
</dbReference>
<evidence type="ECO:0008006" key="7">
    <source>
        <dbReference type="Google" id="ProtNLM"/>
    </source>
</evidence>
<evidence type="ECO:0000256" key="4">
    <source>
        <dbReference type="PIRSR" id="PIRSR000894-2"/>
    </source>
</evidence>
<accession>A0A4S4KM66</accession>
<dbReference type="PROSITE" id="PS00616">
    <property type="entry name" value="HIS_ACID_PHOSPHAT_1"/>
    <property type="match status" value="1"/>
</dbReference>
<dbReference type="Gene3D" id="3.40.50.1240">
    <property type="entry name" value="Phosphoglycerate mutase-like"/>
    <property type="match status" value="2"/>
</dbReference>
<dbReference type="GO" id="GO:0009277">
    <property type="term" value="C:fungal-type cell wall"/>
    <property type="evidence" value="ECO:0007669"/>
    <property type="project" value="TreeGrafter"/>
</dbReference>
<feature type="active site" description="Nucleophile" evidence="3">
    <location>
        <position position="63"/>
    </location>
</feature>
<dbReference type="CDD" id="cd07061">
    <property type="entry name" value="HP_HAP_like"/>
    <property type="match status" value="1"/>
</dbReference>
<dbReference type="SUPFAM" id="SSF53254">
    <property type="entry name" value="Phosphoglycerate mutase-like"/>
    <property type="match status" value="1"/>
</dbReference>
<dbReference type="PROSITE" id="PS00778">
    <property type="entry name" value="HIS_ACID_PHOSPHAT_2"/>
    <property type="match status" value="1"/>
</dbReference>
<dbReference type="InterPro" id="IPR033379">
    <property type="entry name" value="Acid_Pase_AS"/>
</dbReference>
<dbReference type="PANTHER" id="PTHR20963:SF18">
    <property type="entry name" value="ACID PHOSPHATASE PHO11-RELATED"/>
    <property type="match status" value="1"/>
</dbReference>
<feature type="disulfide bond" evidence="4">
    <location>
        <begin position="52"/>
        <end position="328"/>
    </location>
</feature>
<evidence type="ECO:0000256" key="3">
    <source>
        <dbReference type="PIRSR" id="PIRSR000894-1"/>
    </source>
</evidence>
<dbReference type="GO" id="GO:0003993">
    <property type="term" value="F:acid phosphatase activity"/>
    <property type="evidence" value="ECO:0007669"/>
    <property type="project" value="TreeGrafter"/>
</dbReference>
<keyword evidence="1" id="KW-0378">Hydrolase</keyword>
<evidence type="ECO:0000256" key="2">
    <source>
        <dbReference type="ARBA" id="ARBA00023180"/>
    </source>
</evidence>
<proteinExistence type="predicted"/>
<dbReference type="Proteomes" id="UP000309038">
    <property type="component" value="Unassembled WGS sequence"/>
</dbReference>
<name>A0A4S4KM66_9APHY</name>
<protein>
    <recommendedName>
        <fullName evidence="7">Acid phosphatase</fullName>
    </recommendedName>
</protein>
<comment type="caution">
    <text evidence="5">The sequence shown here is derived from an EMBL/GenBank/DDBJ whole genome shotgun (WGS) entry which is preliminary data.</text>
</comment>
<dbReference type="EMBL" id="SGPJ01000074">
    <property type="protein sequence ID" value="THG99604.1"/>
    <property type="molecule type" value="Genomic_DNA"/>
</dbReference>
<dbReference type="InterPro" id="IPR000560">
    <property type="entry name" value="His_Pase_clade-2"/>
</dbReference>